<dbReference type="GO" id="GO:0003723">
    <property type="term" value="F:RNA binding"/>
    <property type="evidence" value="ECO:0007669"/>
    <property type="project" value="InterPro"/>
</dbReference>
<dbReference type="PANTHER" id="PTHR11240">
    <property type="entry name" value="RIBONUCLEASE T2"/>
    <property type="match status" value="1"/>
</dbReference>
<dbReference type="Gene3D" id="3.90.730.10">
    <property type="entry name" value="Ribonuclease T2-like"/>
    <property type="match status" value="1"/>
</dbReference>
<dbReference type="InterPro" id="IPR018188">
    <property type="entry name" value="RNase_T2_His_AS_1"/>
</dbReference>
<keyword evidence="3" id="KW-0255">Endonuclease</keyword>
<dbReference type="GO" id="GO:0006401">
    <property type="term" value="P:RNA catabolic process"/>
    <property type="evidence" value="ECO:0007669"/>
    <property type="project" value="TreeGrafter"/>
</dbReference>
<dbReference type="GO" id="GO:0033897">
    <property type="term" value="F:ribonuclease T2 activity"/>
    <property type="evidence" value="ECO:0007669"/>
    <property type="project" value="UniProtKB-EC"/>
</dbReference>
<dbReference type="EC" id="4.6.1.19" evidence="2"/>
<keyword evidence="3" id="KW-0378">Hydrolase</keyword>
<dbReference type="SUPFAM" id="SSF55895">
    <property type="entry name" value="Ribonuclease Rh-like"/>
    <property type="match status" value="1"/>
</dbReference>
<reference evidence="5" key="1">
    <citation type="journal article" date="2021" name="Nat. Commun.">
        <title>Genetic determinants of endophytism in the Arabidopsis root mycobiome.</title>
        <authorList>
            <person name="Mesny F."/>
            <person name="Miyauchi S."/>
            <person name="Thiergart T."/>
            <person name="Pickel B."/>
            <person name="Atanasova L."/>
            <person name="Karlsson M."/>
            <person name="Huettel B."/>
            <person name="Barry K.W."/>
            <person name="Haridas S."/>
            <person name="Chen C."/>
            <person name="Bauer D."/>
            <person name="Andreopoulos W."/>
            <person name="Pangilinan J."/>
            <person name="LaButti K."/>
            <person name="Riley R."/>
            <person name="Lipzen A."/>
            <person name="Clum A."/>
            <person name="Drula E."/>
            <person name="Henrissat B."/>
            <person name="Kohler A."/>
            <person name="Grigoriev I.V."/>
            <person name="Martin F.M."/>
            <person name="Hacquard S."/>
        </authorList>
    </citation>
    <scope>NUCLEOTIDE SEQUENCE</scope>
    <source>
        <strain evidence="5">MPI-CAGE-AT-0016</strain>
    </source>
</reference>
<keyword evidence="6" id="KW-1185">Reference proteome</keyword>
<dbReference type="PROSITE" id="PS00531">
    <property type="entry name" value="RNASE_T2_2"/>
    <property type="match status" value="1"/>
</dbReference>
<dbReference type="Proteomes" id="UP000813385">
    <property type="component" value="Unassembled WGS sequence"/>
</dbReference>
<accession>A0A8K0TM48</accession>
<evidence type="ECO:0000313" key="5">
    <source>
        <dbReference type="EMBL" id="KAH7362736.1"/>
    </source>
</evidence>
<dbReference type="Pfam" id="PF00445">
    <property type="entry name" value="Ribonuclease_T2"/>
    <property type="match status" value="1"/>
</dbReference>
<keyword evidence="3" id="KW-0540">Nuclease</keyword>
<evidence type="ECO:0000256" key="1">
    <source>
        <dbReference type="ARBA" id="ARBA00007469"/>
    </source>
</evidence>
<dbReference type="PROSITE" id="PS00530">
    <property type="entry name" value="RNASE_T2_1"/>
    <property type="match status" value="1"/>
</dbReference>
<dbReference type="AlphaFoldDB" id="A0A8K0TM48"/>
<gene>
    <name evidence="5" type="ORF">B0T11DRAFT_87104</name>
</gene>
<dbReference type="OrthoDB" id="435754at2759"/>
<proteinExistence type="inferred from homology"/>
<dbReference type="EMBL" id="JAGPXD010000003">
    <property type="protein sequence ID" value="KAH7362736.1"/>
    <property type="molecule type" value="Genomic_DNA"/>
</dbReference>
<evidence type="ECO:0000256" key="2">
    <source>
        <dbReference type="ARBA" id="ARBA00012571"/>
    </source>
</evidence>
<dbReference type="InterPro" id="IPR036430">
    <property type="entry name" value="RNase_T2-like_sf"/>
</dbReference>
<sequence>MEPTSLRGLLSYAASLFSLHPDTTPSTSDVTPYEPLSGGPSCPIDGPVSCQISKPADGDACCTIYPSGRLLLAQFWDREVHAGGAEEDWTLHGLWPDLCDGSYKAYCGMTPHFENITEILESHGQSELVAHMNRYWVASYGSNAHLWAHEYNKHASCINTLAPSCYDDNYDAGVEVVDYFTRAFQLFRTLDSFRALEAAGITPTRAHRYPLADVQAAVEKWSGGKVVLRCSGRGGIYLHEAWYSFFVKGSLQSGEFVPASDYGKHGDAGNCADEVWYTPKVCKLPGGCAGEGEL</sequence>
<evidence type="ECO:0000256" key="3">
    <source>
        <dbReference type="ARBA" id="ARBA00022759"/>
    </source>
</evidence>
<comment type="caution">
    <text evidence="5">The sequence shown here is derived from an EMBL/GenBank/DDBJ whole genome shotgun (WGS) entry which is preliminary data.</text>
</comment>
<evidence type="ECO:0000313" key="6">
    <source>
        <dbReference type="Proteomes" id="UP000813385"/>
    </source>
</evidence>
<dbReference type="InterPro" id="IPR001568">
    <property type="entry name" value="RNase_T2-like"/>
</dbReference>
<organism evidence="5 6">
    <name type="scientific">Plectosphaerella cucumerina</name>
    <dbReference type="NCBI Taxonomy" id="40658"/>
    <lineage>
        <taxon>Eukaryota</taxon>
        <taxon>Fungi</taxon>
        <taxon>Dikarya</taxon>
        <taxon>Ascomycota</taxon>
        <taxon>Pezizomycotina</taxon>
        <taxon>Sordariomycetes</taxon>
        <taxon>Hypocreomycetidae</taxon>
        <taxon>Glomerellales</taxon>
        <taxon>Plectosphaerellaceae</taxon>
        <taxon>Plectosphaerella</taxon>
    </lineage>
</organism>
<comment type="similarity">
    <text evidence="1 4">Belongs to the RNase T2 family.</text>
</comment>
<dbReference type="PANTHER" id="PTHR11240:SF22">
    <property type="entry name" value="RIBONUCLEASE T2"/>
    <property type="match status" value="1"/>
</dbReference>
<protein>
    <recommendedName>
        <fullName evidence="2">ribonuclease T2</fullName>
        <ecNumber evidence="2">4.6.1.19</ecNumber>
    </recommendedName>
</protein>
<evidence type="ECO:0000256" key="4">
    <source>
        <dbReference type="RuleBase" id="RU004328"/>
    </source>
</evidence>
<name>A0A8K0TM48_9PEZI</name>
<dbReference type="GO" id="GO:0005576">
    <property type="term" value="C:extracellular region"/>
    <property type="evidence" value="ECO:0007669"/>
    <property type="project" value="TreeGrafter"/>
</dbReference>
<dbReference type="InterPro" id="IPR033130">
    <property type="entry name" value="RNase_T2_His_AS_2"/>
</dbReference>